<keyword evidence="5" id="KW-0106">Calcium</keyword>
<accession>A0A4P6K1T9</accession>
<keyword evidence="5" id="KW-0479">Metal-binding</keyword>
<dbReference type="SUPFAM" id="SSF56235">
    <property type="entry name" value="N-terminal nucleophile aminohydrolases (Ntn hydrolases)"/>
    <property type="match status" value="1"/>
</dbReference>
<keyword evidence="7" id="KW-1185">Reference proteome</keyword>
<dbReference type="EMBL" id="CP035758">
    <property type="protein sequence ID" value="QBD81842.1"/>
    <property type="molecule type" value="Genomic_DNA"/>
</dbReference>
<dbReference type="AlphaFoldDB" id="A0A4P6K1T9"/>
<proteinExistence type="inferred from homology"/>
<comment type="cofactor">
    <cofactor evidence="5">
        <name>Ca(2+)</name>
        <dbReference type="ChEBI" id="CHEBI:29108"/>
    </cofactor>
    <text evidence="5">Binds 1 Ca(2+) ion per dimer.</text>
</comment>
<dbReference type="InterPro" id="IPR023343">
    <property type="entry name" value="Penicillin_amidase_dom1"/>
</dbReference>
<dbReference type="Gene3D" id="1.10.439.10">
    <property type="entry name" value="Penicillin Amidohydrolase, domain 1"/>
    <property type="match status" value="1"/>
</dbReference>
<dbReference type="GO" id="GO:0046872">
    <property type="term" value="F:metal ion binding"/>
    <property type="evidence" value="ECO:0007669"/>
    <property type="project" value="UniProtKB-KW"/>
</dbReference>
<evidence type="ECO:0000313" key="7">
    <source>
        <dbReference type="Proteomes" id="UP000290365"/>
    </source>
</evidence>
<dbReference type="Gene3D" id="3.60.20.10">
    <property type="entry name" value="Glutamine Phosphoribosylpyrophosphate, subunit 1, domain 1"/>
    <property type="match status" value="1"/>
</dbReference>
<organism evidence="6 7">
    <name type="scientific">Ktedonosporobacter rubrisoli</name>
    <dbReference type="NCBI Taxonomy" id="2509675"/>
    <lineage>
        <taxon>Bacteria</taxon>
        <taxon>Bacillati</taxon>
        <taxon>Chloroflexota</taxon>
        <taxon>Ktedonobacteria</taxon>
        <taxon>Ktedonobacterales</taxon>
        <taxon>Ktedonosporobacteraceae</taxon>
        <taxon>Ktedonosporobacter</taxon>
    </lineage>
</organism>
<dbReference type="PANTHER" id="PTHR34218">
    <property type="entry name" value="PEPTIDASE S45 PENICILLIN AMIDASE"/>
    <property type="match status" value="1"/>
</dbReference>
<dbReference type="GO" id="GO:0016811">
    <property type="term" value="F:hydrolase activity, acting on carbon-nitrogen (but not peptide) bonds, in linear amides"/>
    <property type="evidence" value="ECO:0007669"/>
    <property type="project" value="InterPro"/>
</dbReference>
<dbReference type="InterPro" id="IPR002692">
    <property type="entry name" value="S45"/>
</dbReference>
<dbReference type="Proteomes" id="UP000290365">
    <property type="component" value="Chromosome"/>
</dbReference>
<evidence type="ECO:0000256" key="4">
    <source>
        <dbReference type="PIRSR" id="PIRSR001227-1"/>
    </source>
</evidence>
<keyword evidence="3" id="KW-0865">Zymogen</keyword>
<dbReference type="KEGG" id="kbs:EPA93_40065"/>
<feature type="binding site" evidence="5">
    <location>
        <position position="193"/>
    </location>
    <ligand>
        <name>Ca(2+)</name>
        <dbReference type="ChEBI" id="CHEBI:29108"/>
    </ligand>
</feature>
<dbReference type="Gene3D" id="2.30.120.10">
    <property type="match status" value="1"/>
</dbReference>
<dbReference type="InterPro" id="IPR014395">
    <property type="entry name" value="Pen/GL7ACA/AHL_acylase"/>
</dbReference>
<dbReference type="InterPro" id="IPR043147">
    <property type="entry name" value="Penicillin_amidase_A-knob"/>
</dbReference>
<dbReference type="InterPro" id="IPR029055">
    <property type="entry name" value="Ntn_hydrolases_N"/>
</dbReference>
<dbReference type="Gene3D" id="1.10.1400.10">
    <property type="match status" value="1"/>
</dbReference>
<dbReference type="PIRSF" id="PIRSF001227">
    <property type="entry name" value="Pen_acylase"/>
    <property type="match status" value="1"/>
</dbReference>
<evidence type="ECO:0000256" key="3">
    <source>
        <dbReference type="ARBA" id="ARBA00023145"/>
    </source>
</evidence>
<dbReference type="InterPro" id="IPR043146">
    <property type="entry name" value="Penicillin_amidase_N_B-knob"/>
</dbReference>
<evidence type="ECO:0000313" key="6">
    <source>
        <dbReference type="EMBL" id="QBD81842.1"/>
    </source>
</evidence>
<protein>
    <submittedName>
        <fullName evidence="6">Penicillin acylase family protein</fullName>
    </submittedName>
</protein>
<keyword evidence="2" id="KW-0378">Hydrolase</keyword>
<dbReference type="CDD" id="cd03747">
    <property type="entry name" value="Ntn_PGA_like"/>
    <property type="match status" value="1"/>
</dbReference>
<dbReference type="OrthoDB" id="9759796at2"/>
<comment type="similarity">
    <text evidence="1">Belongs to the peptidase S45 family.</text>
</comment>
<feature type="active site" description="Nucleophile" evidence="4">
    <location>
        <position position="255"/>
    </location>
</feature>
<feature type="binding site" evidence="5">
    <location>
        <position position="327"/>
    </location>
    <ligand>
        <name>Ca(2+)</name>
        <dbReference type="ChEBI" id="CHEBI:29108"/>
    </ligand>
</feature>
<dbReference type="PANTHER" id="PTHR34218:SF4">
    <property type="entry name" value="ACYL-HOMOSERINE LACTONE ACYLASE QUIP"/>
    <property type="match status" value="1"/>
</dbReference>
<sequence length="822" mass="91963">MRRLSMAFWWQKTLFTAANVAGLANGTYSLLTRRPQPQKSGTLRLHGLHEPVEIITDRYGVPHIYAQNEDDLYFSQGYIHAQERLWQMEFNRRIGAGRLCEILGPLAIEADRFGRRLGLHRAATAEVAHLSPHNQRVLTSYASGVNMFIENNQGKLGVEFIFLRFKPEPWKIADSIQWAKMIAWNLSGNWETEIIRAHLIASLGPERAAQLEAGYDPDHPLIIPSGIAYQGINLSLLEQYQQLKDLSGFKLMGGSNNWVVDGTMTSTGYPILCNDPHLGQAAPSIWFECHLQAGDIDVVGASFPGAPGVVIGHNQDIAWGVTNAVSDVQDLYIEKFNPENPRQYEFEGHWEDAQIIREEIKVKGQSEPIIEEVVITRHGPIINMPGTSLSAKPEKGTAEPPLALRWTGLEQCNIVTSTQKLNRATNWHEFLEAMRDWDVPPQNFVYADRAGNIGYIMAGAIPIRARGQALVPSPGWTGEYEWTGLIPFEELPQAFNPEQHFIATANNRVVDDNYPYYITHEWLNGYRAQRIAQLIHDIHAQKGELTPQDMATIQADQYALPAREIVPYLLQLEAKTPLERAAIEIMQTWDYVLSPESIAAAIYLTFLRKLERIVFSAWLGANEVLLDRYLGAGTTILAQQNGYASRSRPLLIRLLKKHDDTWFARSAIPNGPKSWSEALRAAFQAALGELSDKLGNNILHWQYGQIHRMTYGHPLGALKALAGYFNRGPFAIGGDADTVNMGAVMPNAPDTVIVVPSYRQIVNLADLTNSLSGHAPGQSGHPASKHYDDFINMWLNVRHHPMLFEKEAIAKNAEGTLKLQPG</sequence>
<gene>
    <name evidence="6" type="ORF">EPA93_40065</name>
</gene>
<evidence type="ECO:0000256" key="1">
    <source>
        <dbReference type="ARBA" id="ARBA00006586"/>
    </source>
</evidence>
<feature type="binding site" evidence="5">
    <location>
        <position position="330"/>
    </location>
    <ligand>
        <name>Ca(2+)</name>
        <dbReference type="ChEBI" id="CHEBI:29108"/>
    </ligand>
</feature>
<name>A0A4P6K1T9_KTERU</name>
<dbReference type="Pfam" id="PF01804">
    <property type="entry name" value="Penicil_amidase"/>
    <property type="match status" value="1"/>
</dbReference>
<evidence type="ECO:0000256" key="2">
    <source>
        <dbReference type="ARBA" id="ARBA00022801"/>
    </source>
</evidence>
<dbReference type="GO" id="GO:0017000">
    <property type="term" value="P:antibiotic biosynthetic process"/>
    <property type="evidence" value="ECO:0007669"/>
    <property type="project" value="InterPro"/>
</dbReference>
<reference evidence="6 7" key="1">
    <citation type="submission" date="2019-01" db="EMBL/GenBank/DDBJ databases">
        <title>Ktedonosporobacter rubrisoli SCAWS-G2.</title>
        <authorList>
            <person name="Huang Y."/>
            <person name="Yan B."/>
        </authorList>
    </citation>
    <scope>NUCLEOTIDE SEQUENCE [LARGE SCALE GENOMIC DNA]</scope>
    <source>
        <strain evidence="6 7">SCAWS-G2</strain>
    </source>
</reference>
<evidence type="ECO:0000256" key="5">
    <source>
        <dbReference type="PIRSR" id="PIRSR001227-2"/>
    </source>
</evidence>